<keyword evidence="3" id="KW-1185">Reference proteome</keyword>
<dbReference type="PANTHER" id="PTHR35088:SF1">
    <property type="entry name" value="COILED-COIL DOMAIN-CONTAINING PROTEIN 178"/>
    <property type="match status" value="1"/>
</dbReference>
<reference evidence="2 3" key="1">
    <citation type="submission" date="2021-04" db="EMBL/GenBank/DDBJ databases">
        <authorList>
            <person name="Bliznina A."/>
        </authorList>
    </citation>
    <scope>NUCLEOTIDE SEQUENCE [LARGE SCALE GENOMIC DNA]</scope>
</reference>
<gene>
    <name evidence="2" type="ORF">OKIOD_LOCUS14293</name>
</gene>
<dbReference type="InterPro" id="IPR038826">
    <property type="entry name" value="CCDC178"/>
</dbReference>
<feature type="coiled-coil region" evidence="1">
    <location>
        <begin position="140"/>
        <end position="236"/>
    </location>
</feature>
<protein>
    <submittedName>
        <fullName evidence="2">Oidioi.mRNA.OKI2018_I69.chr2.g5528.t1.cds</fullName>
    </submittedName>
</protein>
<name>A0ABN7T755_OIKDI</name>
<keyword evidence="1" id="KW-0175">Coiled coil</keyword>
<feature type="coiled-coil region" evidence="1">
    <location>
        <begin position="503"/>
        <end position="544"/>
    </location>
</feature>
<evidence type="ECO:0000313" key="2">
    <source>
        <dbReference type="EMBL" id="CAG5111198.1"/>
    </source>
</evidence>
<feature type="coiled-coil region" evidence="1">
    <location>
        <begin position="16"/>
        <end position="48"/>
    </location>
</feature>
<organism evidence="2 3">
    <name type="scientific">Oikopleura dioica</name>
    <name type="common">Tunicate</name>
    <dbReference type="NCBI Taxonomy" id="34765"/>
    <lineage>
        <taxon>Eukaryota</taxon>
        <taxon>Metazoa</taxon>
        <taxon>Chordata</taxon>
        <taxon>Tunicata</taxon>
        <taxon>Appendicularia</taxon>
        <taxon>Copelata</taxon>
        <taxon>Oikopleuridae</taxon>
        <taxon>Oikopleura</taxon>
    </lineage>
</organism>
<evidence type="ECO:0000256" key="1">
    <source>
        <dbReference type="SAM" id="Coils"/>
    </source>
</evidence>
<dbReference type="Proteomes" id="UP001158576">
    <property type="component" value="Chromosome 2"/>
</dbReference>
<dbReference type="EMBL" id="OU015567">
    <property type="protein sequence ID" value="CAG5111198.1"/>
    <property type="molecule type" value="Genomic_DNA"/>
</dbReference>
<accession>A0ABN7T755</accession>
<sequence length="565" mass="66166">MEDIDDFLDLLDKDTREAAQRIIASLKNDRQQAQKARLEARMATTQINQEIHELAVQRWKNLPVAVQREHDILAMDIAELEWHLRMEKGELRRAQNNLDYAKTINSRIKADIEFNQKHMPLVEEKLRIEESFIQDIKAYQVETDVNLARAREKLQAAELEFDRKSKPLKDELRINRANLEVAENDLEVLRAEQKRKEAAHRDLTSKIDILKGKIANQDSEIEQLKKEEEILQAKEKVEQGKIEECRVRIRKLDQETYNLDFEREAIENAMDRRKQEADAEILELTGNHDFLVSEIARLEQDRDVVKMHNEGVRMKLKTMEKQKSKMEKDVERIRKNTRDAEKEHKTLASKAKTLTANNNELATQIERKERAAIGAEDNLVTMIDQTRSAIEEANRNKAETEAKIRTDTEEFIRLTDILQQTKTDSEAYQKSLREDITQKTKEYGDIEEQRLHTVALYEETAAEVVDKAAEFKEIIEGLTAELAKIPIQYNEEEKVCIDLDTKLEKLKKHEEELIQRVAELKEEQIDLKKKREKVLANIESLKEDFKVVESHFGLQKRRSTKWKCA</sequence>
<proteinExistence type="predicted"/>
<evidence type="ECO:0000313" key="3">
    <source>
        <dbReference type="Proteomes" id="UP001158576"/>
    </source>
</evidence>
<dbReference type="PANTHER" id="PTHR35088">
    <property type="entry name" value="COILED-COIL DOMAIN-CONTAINING PROTEIN 178"/>
    <property type="match status" value="1"/>
</dbReference>
<feature type="coiled-coil region" evidence="1">
    <location>
        <begin position="309"/>
        <end position="410"/>
    </location>
</feature>